<organism evidence="2 3">
    <name type="scientific">Trichoplusia ni</name>
    <name type="common">Cabbage looper</name>
    <dbReference type="NCBI Taxonomy" id="7111"/>
    <lineage>
        <taxon>Eukaryota</taxon>
        <taxon>Metazoa</taxon>
        <taxon>Ecdysozoa</taxon>
        <taxon>Arthropoda</taxon>
        <taxon>Hexapoda</taxon>
        <taxon>Insecta</taxon>
        <taxon>Pterygota</taxon>
        <taxon>Neoptera</taxon>
        <taxon>Endopterygota</taxon>
        <taxon>Lepidoptera</taxon>
        <taxon>Glossata</taxon>
        <taxon>Ditrysia</taxon>
        <taxon>Noctuoidea</taxon>
        <taxon>Noctuidae</taxon>
        <taxon>Plusiinae</taxon>
        <taxon>Trichoplusia</taxon>
    </lineage>
</organism>
<dbReference type="GeneID" id="113502626"/>
<dbReference type="RefSeq" id="XP_026740079.1">
    <property type="nucleotide sequence ID" value="XM_026884278.1"/>
</dbReference>
<name>A0A7E5WH85_TRINI</name>
<sequence>MAGLHDNVQGVCQPNKVMGMEYIDTAFRNSAYESLHRAPVKPNLFFTTNSPSNLLQSRMENLETLGEKTVPHHNRSPFRVVTDSTENKINPINMLRNNLWFRNRPSIKELRPQRALTTSSQKSTFTRQNNKFRPGFLGHQNPRFVQFPNITPKQNNVYPSISPRVSQSQYNHIPVQPSLQDYQTRSHREDLTYMKEPNNVQNQNDLRNYPERLISHQFLSRSPPNVPIDTRTYNTNLWMNDPFVSTNHYQTKKPIRSQHIDYAQPDSTVQYVTLYNTYKTIFFPTKSPNMYGSQQVGQFNRDSVGENGYHSAFTIVESNQKRSNRYYFKKDESSRSTASELVNFRGQQSQEIVVDSNNRIKRHRRVKINRAGLTTSTMPPFPEGHTQPEIPHDPFAQKCMHVANCFAFNWKDGRTKKRNTFRSVKHFK</sequence>
<evidence type="ECO:0000313" key="3">
    <source>
        <dbReference type="RefSeq" id="XP_026740078.1"/>
    </source>
</evidence>
<accession>A0A7E5WH85</accession>
<dbReference type="Proteomes" id="UP000322000">
    <property type="component" value="Chromosome 17"/>
</dbReference>
<feature type="region of interest" description="Disordered" evidence="1">
    <location>
        <begin position="113"/>
        <end position="141"/>
    </location>
</feature>
<dbReference type="AlphaFoldDB" id="A0A7E5WH85"/>
<evidence type="ECO:0000256" key="1">
    <source>
        <dbReference type="SAM" id="MobiDB-lite"/>
    </source>
</evidence>
<evidence type="ECO:0000313" key="4">
    <source>
        <dbReference type="RefSeq" id="XP_026740079.1"/>
    </source>
</evidence>
<dbReference type="RefSeq" id="XP_026740078.1">
    <property type="nucleotide sequence ID" value="XM_026884277.1"/>
</dbReference>
<proteinExistence type="predicted"/>
<dbReference type="KEGG" id="tnl:113502626"/>
<evidence type="ECO:0000313" key="2">
    <source>
        <dbReference type="Proteomes" id="UP000322000"/>
    </source>
</evidence>
<feature type="compositionally biased region" description="Polar residues" evidence="1">
    <location>
        <begin position="115"/>
        <end position="131"/>
    </location>
</feature>
<protein>
    <submittedName>
        <fullName evidence="3 4">Uncharacterized protein LOC113502626</fullName>
    </submittedName>
</protein>
<keyword evidence="2" id="KW-1185">Reference proteome</keyword>
<gene>
    <name evidence="3 4" type="primary">LOC113502626</name>
</gene>
<reference evidence="3 4" key="1">
    <citation type="submission" date="2025-04" db="UniProtKB">
        <authorList>
            <consortium name="RefSeq"/>
        </authorList>
    </citation>
    <scope>IDENTIFICATION</scope>
</reference>